<dbReference type="CDD" id="cd16936">
    <property type="entry name" value="HATPase_RsbW-like"/>
    <property type="match status" value="1"/>
</dbReference>
<dbReference type="Pfam" id="PF13581">
    <property type="entry name" value="HATPase_c_2"/>
    <property type="match status" value="1"/>
</dbReference>
<sequence>MPCLFRGIRAPITGWLQDEGGGVGSVVHKNEDQSLARRPVLSALAFEGSEPIAEARSATRRFMTDVQAVHGIPVSDRAMGTVQLVVSELVTNAYKYAPGPCMLDLEVSNGTVRISVWDTDPTLPAVCPADPSRIGQHGLEIIMAVCQSFEVRREPVGKRITVAITLADDPGGAPAGRLL</sequence>
<evidence type="ECO:0000256" key="1">
    <source>
        <dbReference type="ARBA" id="ARBA00022527"/>
    </source>
</evidence>
<proteinExistence type="predicted"/>
<gene>
    <name evidence="3" type="ORF">IHE55_28350</name>
</gene>
<keyword evidence="1" id="KW-0808">Transferase</keyword>
<dbReference type="PANTHER" id="PTHR35526">
    <property type="entry name" value="ANTI-SIGMA-F FACTOR RSBW-RELATED"/>
    <property type="match status" value="1"/>
</dbReference>
<comment type="caution">
    <text evidence="3">The sequence shown here is derived from an EMBL/GenBank/DDBJ whole genome shotgun (WGS) entry which is preliminary data.</text>
</comment>
<dbReference type="GO" id="GO:0005524">
    <property type="term" value="F:ATP binding"/>
    <property type="evidence" value="ECO:0007669"/>
    <property type="project" value="UniProtKB-KW"/>
</dbReference>
<protein>
    <submittedName>
        <fullName evidence="3">ATP-binding protein</fullName>
    </submittedName>
</protein>
<name>A0ABS0NTE2_9ACTN</name>
<keyword evidence="3" id="KW-0067">ATP-binding</keyword>
<keyword evidence="3" id="KW-0547">Nucleotide-binding</keyword>
<dbReference type="SUPFAM" id="SSF55874">
    <property type="entry name" value="ATPase domain of HSP90 chaperone/DNA topoisomerase II/histidine kinase"/>
    <property type="match status" value="1"/>
</dbReference>
<keyword evidence="4" id="KW-1185">Reference proteome</keyword>
<organism evidence="3 4">
    <name type="scientific">Streptomyces pactum</name>
    <dbReference type="NCBI Taxonomy" id="68249"/>
    <lineage>
        <taxon>Bacteria</taxon>
        <taxon>Bacillati</taxon>
        <taxon>Actinomycetota</taxon>
        <taxon>Actinomycetes</taxon>
        <taxon>Kitasatosporales</taxon>
        <taxon>Streptomycetaceae</taxon>
        <taxon>Streptomyces</taxon>
    </lineage>
</organism>
<keyword evidence="1" id="KW-0723">Serine/threonine-protein kinase</keyword>
<dbReference type="PANTHER" id="PTHR35526:SF3">
    <property type="entry name" value="ANTI-SIGMA-F FACTOR RSBW"/>
    <property type="match status" value="1"/>
</dbReference>
<accession>A0ABS0NTE2</accession>
<dbReference type="Gene3D" id="3.30.565.10">
    <property type="entry name" value="Histidine kinase-like ATPase, C-terminal domain"/>
    <property type="match status" value="1"/>
</dbReference>
<reference evidence="3 4" key="1">
    <citation type="submission" date="2020-09" db="EMBL/GenBank/DDBJ databases">
        <title>Biosynthesis of the nuclear factor of activated T cells inhibitor NFAT-133 and its congeners in Streptomyces pactum.</title>
        <authorList>
            <person name="Zhou W."/>
            <person name="Posri P."/>
            <person name="Abugrain M.E."/>
            <person name="Weisberg A.J."/>
            <person name="Chang J.H."/>
            <person name="Mahmud T."/>
        </authorList>
    </citation>
    <scope>NUCLEOTIDE SEQUENCE [LARGE SCALE GENOMIC DNA]</scope>
    <source>
        <strain evidence="3 4">ATCC 27456</strain>
    </source>
</reference>
<feature type="domain" description="Histidine kinase/HSP90-like ATPase" evidence="2">
    <location>
        <begin position="57"/>
        <end position="162"/>
    </location>
</feature>
<evidence type="ECO:0000313" key="3">
    <source>
        <dbReference type="EMBL" id="MBH5338488.1"/>
    </source>
</evidence>
<evidence type="ECO:0000313" key="4">
    <source>
        <dbReference type="Proteomes" id="UP000807371"/>
    </source>
</evidence>
<dbReference type="InterPro" id="IPR003594">
    <property type="entry name" value="HATPase_dom"/>
</dbReference>
<evidence type="ECO:0000259" key="2">
    <source>
        <dbReference type="Pfam" id="PF13581"/>
    </source>
</evidence>
<dbReference type="InterPro" id="IPR036890">
    <property type="entry name" value="HATPase_C_sf"/>
</dbReference>
<dbReference type="EMBL" id="JACYXC010000001">
    <property type="protein sequence ID" value="MBH5338488.1"/>
    <property type="molecule type" value="Genomic_DNA"/>
</dbReference>
<dbReference type="Proteomes" id="UP000807371">
    <property type="component" value="Unassembled WGS sequence"/>
</dbReference>
<keyword evidence="1" id="KW-0418">Kinase</keyword>
<dbReference type="InterPro" id="IPR050267">
    <property type="entry name" value="Anti-sigma-factor_SerPK"/>
</dbReference>